<dbReference type="AlphaFoldDB" id="A0A8J8B1Z4"/>
<reference evidence="1" key="1">
    <citation type="submission" date="2021-04" db="EMBL/GenBank/DDBJ databases">
        <title>Sinoanaerobacter chloroacetimidivorans sp. nov., an obligate anaerobic bacterium isolated from anaerobic sludge.</title>
        <authorList>
            <person name="Bao Y."/>
        </authorList>
    </citation>
    <scope>NUCLEOTIDE SEQUENCE</scope>
    <source>
        <strain evidence="1">BAD-6</strain>
    </source>
</reference>
<evidence type="ECO:0000313" key="2">
    <source>
        <dbReference type="Proteomes" id="UP000675664"/>
    </source>
</evidence>
<comment type="caution">
    <text evidence="1">The sequence shown here is derived from an EMBL/GenBank/DDBJ whole genome shotgun (WGS) entry which is preliminary data.</text>
</comment>
<dbReference type="EMBL" id="JAGSND010000001">
    <property type="protein sequence ID" value="MBR0596740.1"/>
    <property type="molecule type" value="Genomic_DNA"/>
</dbReference>
<evidence type="ECO:0000313" key="1">
    <source>
        <dbReference type="EMBL" id="MBR0596740.1"/>
    </source>
</evidence>
<dbReference type="Proteomes" id="UP000675664">
    <property type="component" value="Unassembled WGS sequence"/>
</dbReference>
<dbReference type="RefSeq" id="WP_227016861.1">
    <property type="nucleotide sequence ID" value="NZ_JAGSND010000001.1"/>
</dbReference>
<dbReference type="PROSITE" id="PS51257">
    <property type="entry name" value="PROKAR_LIPOPROTEIN"/>
    <property type="match status" value="1"/>
</dbReference>
<organism evidence="1 2">
    <name type="scientific">Sinanaerobacter chloroacetimidivorans</name>
    <dbReference type="NCBI Taxonomy" id="2818044"/>
    <lineage>
        <taxon>Bacteria</taxon>
        <taxon>Bacillati</taxon>
        <taxon>Bacillota</taxon>
        <taxon>Clostridia</taxon>
        <taxon>Peptostreptococcales</taxon>
        <taxon>Anaerovoracaceae</taxon>
        <taxon>Sinanaerobacter</taxon>
    </lineage>
</organism>
<name>A0A8J8B1Z4_9FIRM</name>
<protein>
    <recommendedName>
        <fullName evidence="3">Lipoprotein</fullName>
    </recommendedName>
</protein>
<proteinExistence type="predicted"/>
<gene>
    <name evidence="1" type="ORF">KCX82_02520</name>
</gene>
<keyword evidence="2" id="KW-1185">Reference proteome</keyword>
<accession>A0A8J8B1Z4</accession>
<reference evidence="1" key="2">
    <citation type="submission" date="2021-04" db="EMBL/GenBank/DDBJ databases">
        <authorList>
            <person name="Liu J."/>
        </authorList>
    </citation>
    <scope>NUCLEOTIDE SEQUENCE</scope>
    <source>
        <strain evidence="1">BAD-6</strain>
    </source>
</reference>
<evidence type="ECO:0008006" key="3">
    <source>
        <dbReference type="Google" id="ProtNLM"/>
    </source>
</evidence>
<sequence>MNSNKRSLVILMSLFILSLCFGIMTACSKVSSVEVLTKKKITGHTVAVCKFPDKTIRLALKTQNGYKPFFTMYKTDIDIVPRENIQIQTGYTALEHNCFRVKFYMQPFEQYEYEMAYFSLDKEGEPLCLAICKNQVYLADLDGDNDSEIITVIKGSEKAEYMDTVLVYDWQSGKVVLSNVNESARQVNNLPNEAIIDINVELPQGYDVGYPDANIFPEDGAYLVFRYDYYIPPDGAHRGSRLLFKDLVFEPFNNQVEIYGK</sequence>